<evidence type="ECO:0000259" key="5">
    <source>
        <dbReference type="PROSITE" id="PS51935"/>
    </source>
</evidence>
<dbReference type="Gene3D" id="3.90.1720.10">
    <property type="entry name" value="endopeptidase domain like (from Nostoc punctiforme)"/>
    <property type="match status" value="1"/>
</dbReference>
<dbReference type="PROSITE" id="PS51935">
    <property type="entry name" value="NLPC_P60"/>
    <property type="match status" value="1"/>
</dbReference>
<sequence>MRERVLLAARGFLGTPYRHQGSRRGVGCDCLGLVRGVWRELHGAEPEEPGPYAPDWAERGGPERLLAAAARHLQPLPIAARQPGDVLVFRWRSGAVAKHCGILDEGERLIHAYEGMAVLSSPLVPAWTRRIAGVFRFPER</sequence>
<dbReference type="Proteomes" id="UP000644699">
    <property type="component" value="Unassembled WGS sequence"/>
</dbReference>
<dbReference type="InterPro" id="IPR038765">
    <property type="entry name" value="Papain-like_cys_pep_sf"/>
</dbReference>
<feature type="domain" description="NlpC/P60" evidence="5">
    <location>
        <begin position="1"/>
        <end position="138"/>
    </location>
</feature>
<evidence type="ECO:0000256" key="2">
    <source>
        <dbReference type="ARBA" id="ARBA00022670"/>
    </source>
</evidence>
<accession>A0A916ZFY8</accession>
<dbReference type="InterPro" id="IPR011929">
    <property type="entry name" value="Phage_pept_NlpC/P60"/>
</dbReference>
<keyword evidence="2" id="KW-0645">Protease</keyword>
<keyword evidence="4" id="KW-0788">Thiol protease</keyword>
<dbReference type="Pfam" id="PF00877">
    <property type="entry name" value="NLPC_P60"/>
    <property type="match status" value="1"/>
</dbReference>
<evidence type="ECO:0000256" key="1">
    <source>
        <dbReference type="ARBA" id="ARBA00007074"/>
    </source>
</evidence>
<dbReference type="NCBIfam" id="TIGR02219">
    <property type="entry name" value="phage_NlpC_fam"/>
    <property type="match status" value="1"/>
</dbReference>
<dbReference type="RefSeq" id="WP_188907124.1">
    <property type="nucleotide sequence ID" value="NZ_BMIQ01000001.1"/>
</dbReference>
<dbReference type="GO" id="GO:0006508">
    <property type="term" value="P:proteolysis"/>
    <property type="evidence" value="ECO:0007669"/>
    <property type="project" value="UniProtKB-KW"/>
</dbReference>
<name>A0A916ZFY8_9HYPH</name>
<evidence type="ECO:0000256" key="4">
    <source>
        <dbReference type="ARBA" id="ARBA00022807"/>
    </source>
</evidence>
<reference evidence="6" key="2">
    <citation type="submission" date="2020-09" db="EMBL/GenBank/DDBJ databases">
        <authorList>
            <person name="Sun Q."/>
            <person name="Zhou Y."/>
        </authorList>
    </citation>
    <scope>NUCLEOTIDE SEQUENCE</scope>
    <source>
        <strain evidence="6">CGMCC 1.15367</strain>
    </source>
</reference>
<organism evidence="6 7">
    <name type="scientific">Aureimonas endophytica</name>
    <dbReference type="NCBI Taxonomy" id="2027858"/>
    <lineage>
        <taxon>Bacteria</taxon>
        <taxon>Pseudomonadati</taxon>
        <taxon>Pseudomonadota</taxon>
        <taxon>Alphaproteobacteria</taxon>
        <taxon>Hyphomicrobiales</taxon>
        <taxon>Aurantimonadaceae</taxon>
        <taxon>Aureimonas</taxon>
    </lineage>
</organism>
<comment type="caution">
    <text evidence="6">The sequence shown here is derived from an EMBL/GenBank/DDBJ whole genome shotgun (WGS) entry which is preliminary data.</text>
</comment>
<dbReference type="InterPro" id="IPR000064">
    <property type="entry name" value="NLP_P60_dom"/>
</dbReference>
<evidence type="ECO:0000256" key="3">
    <source>
        <dbReference type="ARBA" id="ARBA00022801"/>
    </source>
</evidence>
<evidence type="ECO:0000313" key="6">
    <source>
        <dbReference type="EMBL" id="GGD93684.1"/>
    </source>
</evidence>
<dbReference type="SUPFAM" id="SSF54001">
    <property type="entry name" value="Cysteine proteinases"/>
    <property type="match status" value="1"/>
</dbReference>
<dbReference type="EMBL" id="BMIQ01000001">
    <property type="protein sequence ID" value="GGD93684.1"/>
    <property type="molecule type" value="Genomic_DNA"/>
</dbReference>
<keyword evidence="7" id="KW-1185">Reference proteome</keyword>
<reference evidence="6" key="1">
    <citation type="journal article" date="2014" name="Int. J. Syst. Evol. Microbiol.">
        <title>Complete genome sequence of Corynebacterium casei LMG S-19264T (=DSM 44701T), isolated from a smear-ripened cheese.</title>
        <authorList>
            <consortium name="US DOE Joint Genome Institute (JGI-PGF)"/>
            <person name="Walter F."/>
            <person name="Albersmeier A."/>
            <person name="Kalinowski J."/>
            <person name="Ruckert C."/>
        </authorList>
    </citation>
    <scope>NUCLEOTIDE SEQUENCE</scope>
    <source>
        <strain evidence="6">CGMCC 1.15367</strain>
    </source>
</reference>
<dbReference type="AlphaFoldDB" id="A0A916ZFY8"/>
<keyword evidence="3" id="KW-0378">Hydrolase</keyword>
<dbReference type="GO" id="GO:0008234">
    <property type="term" value="F:cysteine-type peptidase activity"/>
    <property type="evidence" value="ECO:0007669"/>
    <property type="project" value="UniProtKB-KW"/>
</dbReference>
<evidence type="ECO:0000313" key="7">
    <source>
        <dbReference type="Proteomes" id="UP000644699"/>
    </source>
</evidence>
<proteinExistence type="inferred from homology"/>
<protein>
    <submittedName>
        <fullName evidence="6">Peptidase</fullName>
    </submittedName>
</protein>
<comment type="similarity">
    <text evidence="1">Belongs to the peptidase C40 family.</text>
</comment>
<gene>
    <name evidence="6" type="ORF">GCM10011390_10550</name>
</gene>